<dbReference type="AlphaFoldDB" id="A0A5N6RBY2"/>
<evidence type="ECO:0000313" key="2">
    <source>
        <dbReference type="Proteomes" id="UP000327013"/>
    </source>
</evidence>
<accession>A0A5N6RBY2</accession>
<gene>
    <name evidence="1" type="ORF">FH972_015159</name>
</gene>
<dbReference type="EMBL" id="CM017326">
    <property type="protein sequence ID" value="KAE8076513.1"/>
    <property type="molecule type" value="Genomic_DNA"/>
</dbReference>
<proteinExistence type="predicted"/>
<evidence type="ECO:0000313" key="1">
    <source>
        <dbReference type="EMBL" id="KAE8076513.1"/>
    </source>
</evidence>
<keyword evidence="2" id="KW-1185">Reference proteome</keyword>
<protein>
    <submittedName>
        <fullName evidence="1">Uncharacterized protein</fullName>
    </submittedName>
</protein>
<reference evidence="1 2" key="1">
    <citation type="submission" date="2019-06" db="EMBL/GenBank/DDBJ databases">
        <title>A chromosomal-level reference genome of Carpinus fangiana (Coryloideae, Betulaceae).</title>
        <authorList>
            <person name="Yang X."/>
            <person name="Wang Z."/>
            <person name="Zhang L."/>
            <person name="Hao G."/>
            <person name="Liu J."/>
            <person name="Yang Y."/>
        </authorList>
    </citation>
    <scope>NUCLEOTIDE SEQUENCE [LARGE SCALE GENOMIC DNA]</scope>
    <source>
        <strain evidence="1">Cfa_2016G</strain>
        <tissue evidence="1">Leaf</tissue>
    </source>
</reference>
<organism evidence="1 2">
    <name type="scientific">Carpinus fangiana</name>
    <dbReference type="NCBI Taxonomy" id="176857"/>
    <lineage>
        <taxon>Eukaryota</taxon>
        <taxon>Viridiplantae</taxon>
        <taxon>Streptophyta</taxon>
        <taxon>Embryophyta</taxon>
        <taxon>Tracheophyta</taxon>
        <taxon>Spermatophyta</taxon>
        <taxon>Magnoliopsida</taxon>
        <taxon>eudicotyledons</taxon>
        <taxon>Gunneridae</taxon>
        <taxon>Pentapetalae</taxon>
        <taxon>rosids</taxon>
        <taxon>fabids</taxon>
        <taxon>Fagales</taxon>
        <taxon>Betulaceae</taxon>
        <taxon>Carpinus</taxon>
    </lineage>
</organism>
<name>A0A5N6RBY2_9ROSI</name>
<dbReference type="Proteomes" id="UP000327013">
    <property type="component" value="Chromosome 6"/>
</dbReference>
<sequence>MGVGGEVGVIEPPTEWVGAESKEQLRECGREKGVGGVRREFLQSWVVGVGEGREGEG</sequence>